<dbReference type="RefSeq" id="WP_181059235.1">
    <property type="nucleotide sequence ID" value="NZ_JACDTY010000009.1"/>
</dbReference>
<organism evidence="1 2">
    <name type="scientific">Mesorhizobium neociceri</name>
    <dbReference type="NCBI Taxonomy" id="1307853"/>
    <lineage>
        <taxon>Bacteria</taxon>
        <taxon>Pseudomonadati</taxon>
        <taxon>Pseudomonadota</taxon>
        <taxon>Alphaproteobacteria</taxon>
        <taxon>Hyphomicrobiales</taxon>
        <taxon>Phyllobacteriaceae</taxon>
        <taxon>Mesorhizobium</taxon>
    </lineage>
</organism>
<comment type="caution">
    <text evidence="1">The sequence shown here is derived from an EMBL/GenBank/DDBJ whole genome shotgun (WGS) entry which is preliminary data.</text>
</comment>
<protein>
    <submittedName>
        <fullName evidence="1">Uncharacterized protein</fullName>
    </submittedName>
</protein>
<keyword evidence="2" id="KW-1185">Reference proteome</keyword>
<reference evidence="1 2" key="1">
    <citation type="submission" date="2020-07" db="EMBL/GenBank/DDBJ databases">
        <title>Definition of the novel symbiovar canariense within Mesorhizobium novociceri, a new species of genus Mesorhizobium nodulating Cicer canariense in the Caldera de Taburiente National Park (La Palma, Canary Islands).</title>
        <authorList>
            <person name="Leon-Barrios M."/>
            <person name="Perez-Yepez J."/>
            <person name="Flores-Felix J.D."/>
            <person name="Ramirez-Baena M.H."/>
            <person name="Pulido-Suarez L."/>
            <person name="Igual J.M."/>
            <person name="Velazquez E."/>
            <person name="Peix A."/>
        </authorList>
    </citation>
    <scope>NUCLEOTIDE SEQUENCE [LARGE SCALE GENOMIC DNA]</scope>
    <source>
        <strain evidence="1 2">CCANP35</strain>
    </source>
</reference>
<proteinExistence type="predicted"/>
<sequence length="63" mass="7277">MDHHSRTAETVRVERLGEKPQHLNMPNMDGGSVPEVEKRAKEVALLLWDKHEVTGLRNIRRAH</sequence>
<evidence type="ECO:0000313" key="1">
    <source>
        <dbReference type="EMBL" id="MBA1142433.1"/>
    </source>
</evidence>
<dbReference type="Proteomes" id="UP000558284">
    <property type="component" value="Unassembled WGS sequence"/>
</dbReference>
<accession>A0A838B8C6</accession>
<dbReference type="AlphaFoldDB" id="A0A838B8C6"/>
<evidence type="ECO:0000313" key="2">
    <source>
        <dbReference type="Proteomes" id="UP000558284"/>
    </source>
</evidence>
<name>A0A838B8C6_9HYPH</name>
<gene>
    <name evidence="1" type="ORF">H0241_19515</name>
</gene>
<dbReference type="EMBL" id="JACDTY010000009">
    <property type="protein sequence ID" value="MBA1142433.1"/>
    <property type="molecule type" value="Genomic_DNA"/>
</dbReference>